<organism evidence="2 3">
    <name type="scientific">Sphaeroforma arctica JP610</name>
    <dbReference type="NCBI Taxonomy" id="667725"/>
    <lineage>
        <taxon>Eukaryota</taxon>
        <taxon>Ichthyosporea</taxon>
        <taxon>Ichthyophonida</taxon>
        <taxon>Sphaeroforma</taxon>
    </lineage>
</organism>
<evidence type="ECO:0000313" key="2">
    <source>
        <dbReference type="EMBL" id="KNC84850.1"/>
    </source>
</evidence>
<name>A0A0L0G764_9EUKA</name>
<dbReference type="PANTHER" id="PTHR47839:SF1">
    <property type="entry name" value="DOMAIN PROTEIN, PUTATIVE (AFU_ORTHOLOGUE AFUA_6G04830)-RELATED"/>
    <property type="match status" value="1"/>
</dbReference>
<dbReference type="EMBL" id="KQ241736">
    <property type="protein sequence ID" value="KNC84850.1"/>
    <property type="molecule type" value="Genomic_DNA"/>
</dbReference>
<sequence length="201" mass="23101">MSCATEIEIDFQKEGGRATSNKKSDTDLSLKSENFSTIVYRNNGENFRPQDWNRLRTIAEGNPDEEKIGFFGVGFYSVFSVCEEPMVISGDHVLAFKWVKDQLRTMFGDSKNQAKDNKWTEFVFDLRSHVPLPEVTPFGRFLANAITFTRNVISVDILVCGRPVLKIRKTLRNKHTASFFETQEMAKYVCVRVRVRVRVCV</sequence>
<dbReference type="AlphaFoldDB" id="A0A0L0G764"/>
<dbReference type="Gene3D" id="3.30.565.10">
    <property type="entry name" value="Histidine kinase-like ATPase, C-terminal domain"/>
    <property type="match status" value="1"/>
</dbReference>
<dbReference type="SUPFAM" id="SSF55874">
    <property type="entry name" value="ATPase domain of HSP90 chaperone/DNA topoisomerase II/histidine kinase"/>
    <property type="match status" value="1"/>
</dbReference>
<protein>
    <recommendedName>
        <fullName evidence="1">Sacsin/Nov domain-containing protein</fullName>
    </recommendedName>
</protein>
<dbReference type="PANTHER" id="PTHR47839">
    <property type="entry name" value="DOMAIN PROTEIN, PUTATIVE (AFU_ORTHOLOGUE AFUA_6G04830)-RELATED"/>
    <property type="match status" value="1"/>
</dbReference>
<keyword evidence="3" id="KW-1185">Reference proteome</keyword>
<dbReference type="RefSeq" id="XP_014158752.1">
    <property type="nucleotide sequence ID" value="XM_014303277.1"/>
</dbReference>
<gene>
    <name evidence="2" type="ORF">SARC_02932</name>
</gene>
<dbReference type="Pfam" id="PF25794">
    <property type="entry name" value="SACS"/>
    <property type="match status" value="1"/>
</dbReference>
<proteinExistence type="predicted"/>
<accession>A0A0L0G764</accession>
<dbReference type="InterPro" id="IPR058210">
    <property type="entry name" value="SACS/Nov_dom"/>
</dbReference>
<dbReference type="GeneID" id="25903436"/>
<evidence type="ECO:0000313" key="3">
    <source>
        <dbReference type="Proteomes" id="UP000054560"/>
    </source>
</evidence>
<dbReference type="eggNOG" id="ENOG502QPMA">
    <property type="taxonomic scope" value="Eukaryota"/>
</dbReference>
<evidence type="ECO:0000259" key="1">
    <source>
        <dbReference type="Pfam" id="PF25794"/>
    </source>
</evidence>
<feature type="domain" description="Sacsin/Nov" evidence="1">
    <location>
        <begin position="39"/>
        <end position="106"/>
    </location>
</feature>
<dbReference type="OrthoDB" id="10031156at2759"/>
<dbReference type="InterPro" id="IPR036890">
    <property type="entry name" value="HATPase_C_sf"/>
</dbReference>
<dbReference type="STRING" id="667725.A0A0L0G764"/>
<dbReference type="Proteomes" id="UP000054560">
    <property type="component" value="Unassembled WGS sequence"/>
</dbReference>
<reference evidence="2 3" key="1">
    <citation type="submission" date="2011-02" db="EMBL/GenBank/DDBJ databases">
        <title>The Genome Sequence of Sphaeroforma arctica JP610.</title>
        <authorList>
            <consortium name="The Broad Institute Genome Sequencing Platform"/>
            <person name="Russ C."/>
            <person name="Cuomo C."/>
            <person name="Young S.K."/>
            <person name="Zeng Q."/>
            <person name="Gargeya S."/>
            <person name="Alvarado L."/>
            <person name="Berlin A."/>
            <person name="Chapman S.B."/>
            <person name="Chen Z."/>
            <person name="Freedman E."/>
            <person name="Gellesch M."/>
            <person name="Goldberg J."/>
            <person name="Griggs A."/>
            <person name="Gujja S."/>
            <person name="Heilman E."/>
            <person name="Heiman D."/>
            <person name="Howarth C."/>
            <person name="Mehta T."/>
            <person name="Neiman D."/>
            <person name="Pearson M."/>
            <person name="Roberts A."/>
            <person name="Saif S."/>
            <person name="Shea T."/>
            <person name="Shenoy N."/>
            <person name="Sisk P."/>
            <person name="Stolte C."/>
            <person name="Sykes S."/>
            <person name="White J."/>
            <person name="Yandava C."/>
            <person name="Burger G."/>
            <person name="Gray M.W."/>
            <person name="Holland P.W.H."/>
            <person name="King N."/>
            <person name="Lang F.B.F."/>
            <person name="Roger A.J."/>
            <person name="Ruiz-Trillo I."/>
            <person name="Haas B."/>
            <person name="Nusbaum C."/>
            <person name="Birren B."/>
        </authorList>
    </citation>
    <scope>NUCLEOTIDE SEQUENCE [LARGE SCALE GENOMIC DNA]</scope>
    <source>
        <strain evidence="2 3">JP610</strain>
    </source>
</reference>